<evidence type="ECO:0000313" key="2">
    <source>
        <dbReference type="Proteomes" id="UP000639775"/>
    </source>
</evidence>
<dbReference type="EMBL" id="JAAORB010000046">
    <property type="protein sequence ID" value="NHQ75766.1"/>
    <property type="molecule type" value="Genomic_DNA"/>
</dbReference>
<comment type="caution">
    <text evidence="1">The sequence shown here is derived from an EMBL/GenBank/DDBJ whole genome shotgun (WGS) entry which is preliminary data.</text>
</comment>
<gene>
    <name evidence="1" type="ORF">HAT86_15035</name>
</gene>
<keyword evidence="2" id="KW-1185">Reference proteome</keyword>
<proteinExistence type="predicted"/>
<accession>A0A967EH42</accession>
<dbReference type="Proteomes" id="UP000639775">
    <property type="component" value="Unassembled WGS sequence"/>
</dbReference>
<name>A0A967EH42_9RHOB</name>
<evidence type="ECO:0000313" key="1">
    <source>
        <dbReference type="EMBL" id="NHQ75766.1"/>
    </source>
</evidence>
<reference evidence="1" key="1">
    <citation type="submission" date="2020-03" db="EMBL/GenBank/DDBJ databases">
        <title>Roseovarius gahaiensis sp. nov., isolated from Gahai Saline Lake, China.</title>
        <authorList>
            <person name="Sun X."/>
        </authorList>
    </citation>
    <scope>NUCLEOTIDE SEQUENCE</scope>
    <source>
        <strain evidence="1">GH877</strain>
    </source>
</reference>
<organism evidence="1 2">
    <name type="scientific">Roseovarius gahaiensis</name>
    <dbReference type="NCBI Taxonomy" id="2716691"/>
    <lineage>
        <taxon>Bacteria</taxon>
        <taxon>Pseudomonadati</taxon>
        <taxon>Pseudomonadota</taxon>
        <taxon>Alphaproteobacteria</taxon>
        <taxon>Rhodobacterales</taxon>
        <taxon>Roseobacteraceae</taxon>
        <taxon>Roseovarius</taxon>
    </lineage>
</organism>
<dbReference type="AlphaFoldDB" id="A0A967EH42"/>
<sequence length="133" mass="15043">MLHFEKLINTPTAFDARQREAMLENAQHIAQQAAHPLQEKAALVVKSLSAAEHILPPEQDLIRIGKIQWDRKTARKKRFRGFADQQLVATIVRLTPKQFHIELPARTMTETYTSFTAARLAAAQAVFSEIRAA</sequence>
<dbReference type="RefSeq" id="WP_167199688.1">
    <property type="nucleotide sequence ID" value="NZ_JAAORB010000046.1"/>
</dbReference>
<protein>
    <submittedName>
        <fullName evidence="1">Uncharacterized protein</fullName>
    </submittedName>
</protein>